<organism evidence="2 3">
    <name type="scientific">Viridibacillus arenosi FSL R5-213</name>
    <dbReference type="NCBI Taxonomy" id="1227360"/>
    <lineage>
        <taxon>Bacteria</taxon>
        <taxon>Bacillati</taxon>
        <taxon>Bacillota</taxon>
        <taxon>Bacilli</taxon>
        <taxon>Bacillales</taxon>
        <taxon>Caryophanaceae</taxon>
        <taxon>Viridibacillus</taxon>
    </lineage>
</organism>
<reference evidence="2 3" key="1">
    <citation type="journal article" date="2014" name="BMC Genomics">
        <title>Genomic comparison of sporeforming bacilli isolated from milk.</title>
        <authorList>
            <person name="Moreno Switt A.I."/>
            <person name="Andrus A.D."/>
            <person name="Ranieri M.L."/>
            <person name="Orsi R.H."/>
            <person name="Ivy R."/>
            <person name="den Bakker H.C."/>
            <person name="Martin N.H."/>
            <person name="Wiedmann M."/>
            <person name="Boor K.J."/>
        </authorList>
    </citation>
    <scope>NUCLEOTIDE SEQUENCE [LARGE SCALE GENOMIC DNA]</scope>
    <source>
        <strain evidence="2 3">FSL R5-213</strain>
    </source>
</reference>
<dbReference type="Proteomes" id="UP000019062">
    <property type="component" value="Unassembled WGS sequence"/>
</dbReference>
<accession>W4EZK0</accession>
<dbReference type="Gene3D" id="3.90.1200.10">
    <property type="match status" value="1"/>
</dbReference>
<protein>
    <recommendedName>
        <fullName evidence="1">Aminoglycoside phosphotransferase domain-containing protein</fullName>
    </recommendedName>
</protein>
<evidence type="ECO:0000313" key="2">
    <source>
        <dbReference type="EMBL" id="ETT85256.1"/>
    </source>
</evidence>
<evidence type="ECO:0000313" key="3">
    <source>
        <dbReference type="Proteomes" id="UP000019062"/>
    </source>
</evidence>
<dbReference type="AlphaFoldDB" id="W4EZK0"/>
<dbReference type="eggNOG" id="ENOG50338VR">
    <property type="taxonomic scope" value="Bacteria"/>
</dbReference>
<gene>
    <name evidence="2" type="ORF">C176_11184</name>
</gene>
<dbReference type="InterPro" id="IPR011009">
    <property type="entry name" value="Kinase-like_dom_sf"/>
</dbReference>
<dbReference type="SUPFAM" id="SSF56112">
    <property type="entry name" value="Protein kinase-like (PK-like)"/>
    <property type="match status" value="1"/>
</dbReference>
<name>W4EZK0_9BACL</name>
<proteinExistence type="predicted"/>
<dbReference type="Pfam" id="PF01636">
    <property type="entry name" value="APH"/>
    <property type="match status" value="1"/>
</dbReference>
<evidence type="ECO:0000259" key="1">
    <source>
        <dbReference type="Pfam" id="PF01636"/>
    </source>
</evidence>
<sequence length="298" mass="35113">MSKESEVVYALYEHLQKIEYQYTLDKIESFEQIHQGQTSLTFKINTLSDCFILRSLKSISDAEFEFLLHQHLNTNCSREIVPTIHPTYEGNSFIQIDGQVFHLQSFIASIKSDVPMEKWINVFFELRNTMSFFKSNKVKNDRFNTLTTWEAIKENWSQDKRFPPVLEMEKKITKLVIRTSIEKQWIHADLGIWNTLFNKEVFIIDFGEARIGHPYFDLAAILTSNVPANLNANEIRHYINRFISYYSKVESINISLLKDFISLWFIRGALTAYKQKAFDTALYFLNMFNKYNLSFAEI</sequence>
<comment type="caution">
    <text evidence="2">The sequence shown here is derived from an EMBL/GenBank/DDBJ whole genome shotgun (WGS) entry which is preliminary data.</text>
</comment>
<feature type="domain" description="Aminoglycoside phosphotransferase" evidence="1">
    <location>
        <begin position="155"/>
        <end position="242"/>
    </location>
</feature>
<keyword evidence="3" id="KW-1185">Reference proteome</keyword>
<dbReference type="InterPro" id="IPR002575">
    <property type="entry name" value="Aminoglycoside_PTrfase"/>
</dbReference>
<dbReference type="RefSeq" id="WP_038184637.1">
    <property type="nucleotide sequence ID" value="NZ_ASQA01000018.1"/>
</dbReference>
<dbReference type="EMBL" id="ASQA01000018">
    <property type="protein sequence ID" value="ETT85256.1"/>
    <property type="molecule type" value="Genomic_DNA"/>
</dbReference>
<dbReference type="Gene3D" id="3.30.200.20">
    <property type="entry name" value="Phosphorylase Kinase, domain 1"/>
    <property type="match status" value="1"/>
</dbReference>